<dbReference type="Gene3D" id="3.40.50.620">
    <property type="entry name" value="HUPs"/>
    <property type="match status" value="2"/>
</dbReference>
<keyword evidence="5 11" id="KW-0862">Zinc</keyword>
<accession>A0A1B1U5Z0</accession>
<keyword evidence="15" id="KW-1185">Reference proteome</keyword>
<dbReference type="SUPFAM" id="SSF50677">
    <property type="entry name" value="ValRS/IleRS/LeuRS editing domain"/>
    <property type="match status" value="1"/>
</dbReference>
<dbReference type="OrthoDB" id="9810365at2"/>
<dbReference type="EMBL" id="CP016503">
    <property type="protein sequence ID" value="ANV98168.1"/>
    <property type="molecule type" value="Genomic_DNA"/>
</dbReference>
<feature type="short sequence motif" description="'HIGH' region" evidence="11">
    <location>
        <begin position="57"/>
        <end position="67"/>
    </location>
</feature>
<evidence type="ECO:0000256" key="5">
    <source>
        <dbReference type="ARBA" id="ARBA00022833"/>
    </source>
</evidence>
<evidence type="ECO:0000256" key="6">
    <source>
        <dbReference type="ARBA" id="ARBA00022840"/>
    </source>
</evidence>
<feature type="binding site" evidence="11">
    <location>
        <position position="902"/>
    </location>
    <ligand>
        <name>Zn(2+)</name>
        <dbReference type="ChEBI" id="CHEBI:29105"/>
    </ligand>
</feature>
<dbReference type="CDD" id="cd07960">
    <property type="entry name" value="Anticodon_Ia_Ile_BEm"/>
    <property type="match status" value="1"/>
</dbReference>
<dbReference type="Gene3D" id="1.10.10.830">
    <property type="entry name" value="Ile-tRNA synthetase CP2 domain-like"/>
    <property type="match status" value="1"/>
</dbReference>
<dbReference type="SUPFAM" id="SSF52374">
    <property type="entry name" value="Nucleotidylyl transferase"/>
    <property type="match status" value="1"/>
</dbReference>
<keyword evidence="3 11" id="KW-0436">Ligase</keyword>
<dbReference type="PROSITE" id="PS00178">
    <property type="entry name" value="AA_TRNA_LIGASE_I"/>
    <property type="match status" value="1"/>
</dbReference>
<dbReference type="CDD" id="cd00818">
    <property type="entry name" value="IleRS_core"/>
    <property type="match status" value="1"/>
</dbReference>
<evidence type="ECO:0000256" key="10">
    <source>
        <dbReference type="ARBA" id="ARBA00048359"/>
    </source>
</evidence>
<dbReference type="Gene3D" id="3.90.740.10">
    <property type="entry name" value="Valyl/Leucyl/Isoleucyl-tRNA synthetase, editing domain"/>
    <property type="match status" value="1"/>
</dbReference>
<feature type="binding site" evidence="11">
    <location>
        <position position="887"/>
    </location>
    <ligand>
        <name>Zn(2+)</name>
        <dbReference type="ChEBI" id="CHEBI:29105"/>
    </ligand>
</feature>
<organism evidence="14 15">
    <name type="scientific">Helicobacter enhydrae</name>
    <dbReference type="NCBI Taxonomy" id="222136"/>
    <lineage>
        <taxon>Bacteria</taxon>
        <taxon>Pseudomonadati</taxon>
        <taxon>Campylobacterota</taxon>
        <taxon>Epsilonproteobacteria</taxon>
        <taxon>Campylobacterales</taxon>
        <taxon>Helicobacteraceae</taxon>
        <taxon>Helicobacter</taxon>
    </lineage>
</organism>
<feature type="binding site" evidence="11">
    <location>
        <position position="890"/>
    </location>
    <ligand>
        <name>Zn(2+)</name>
        <dbReference type="ChEBI" id="CHEBI:29105"/>
    </ligand>
</feature>
<dbReference type="GO" id="GO:0002161">
    <property type="term" value="F:aminoacyl-tRNA deacylase activity"/>
    <property type="evidence" value="ECO:0007669"/>
    <property type="project" value="InterPro"/>
</dbReference>
<dbReference type="HAMAP" id="MF_02002">
    <property type="entry name" value="Ile_tRNA_synth_type1"/>
    <property type="match status" value="1"/>
</dbReference>
<dbReference type="GO" id="GO:0000049">
    <property type="term" value="F:tRNA binding"/>
    <property type="evidence" value="ECO:0007669"/>
    <property type="project" value="InterPro"/>
</dbReference>
<evidence type="ECO:0000256" key="1">
    <source>
        <dbReference type="ARBA" id="ARBA00006887"/>
    </source>
</evidence>
<dbReference type="RefSeq" id="WP_066340497.1">
    <property type="nucleotide sequence ID" value="NZ_CP016503.1"/>
</dbReference>
<evidence type="ECO:0000313" key="14">
    <source>
        <dbReference type="EMBL" id="ANV98168.1"/>
    </source>
</evidence>
<dbReference type="InterPro" id="IPR009080">
    <property type="entry name" value="tRNAsynth_Ia_anticodon-bd"/>
</dbReference>
<dbReference type="EC" id="6.1.1.5" evidence="11"/>
<dbReference type="GO" id="GO:0005524">
    <property type="term" value="F:ATP binding"/>
    <property type="evidence" value="ECO:0007669"/>
    <property type="project" value="UniProtKB-UniRule"/>
</dbReference>
<reference evidence="15" key="1">
    <citation type="submission" date="2016-07" db="EMBL/GenBank/DDBJ databases">
        <authorList>
            <person name="Florea S."/>
            <person name="Webb J.S."/>
            <person name="Jaromczyk J."/>
            <person name="Schardl C.L."/>
        </authorList>
    </citation>
    <scope>NUCLEOTIDE SEQUENCE [LARGE SCALE GENOMIC DNA]</scope>
    <source>
        <strain evidence="15">MIT 01-6242</strain>
    </source>
</reference>
<dbReference type="STRING" id="222136.BBW65_04850"/>
<evidence type="ECO:0000259" key="12">
    <source>
        <dbReference type="Pfam" id="PF00133"/>
    </source>
</evidence>
<keyword evidence="7 11" id="KW-0648">Protein biosynthesis</keyword>
<dbReference type="GO" id="GO:0006428">
    <property type="term" value="P:isoleucyl-tRNA aminoacylation"/>
    <property type="evidence" value="ECO:0007669"/>
    <property type="project" value="UniProtKB-UniRule"/>
</dbReference>
<comment type="similarity">
    <text evidence="1 11">Belongs to the class-I aminoacyl-tRNA synthetase family. IleS type 1 subfamily.</text>
</comment>
<comment type="catalytic activity">
    <reaction evidence="10 11">
        <text>tRNA(Ile) + L-isoleucine + ATP = L-isoleucyl-tRNA(Ile) + AMP + diphosphate</text>
        <dbReference type="Rhea" id="RHEA:11060"/>
        <dbReference type="Rhea" id="RHEA-COMP:9666"/>
        <dbReference type="Rhea" id="RHEA-COMP:9695"/>
        <dbReference type="ChEBI" id="CHEBI:30616"/>
        <dbReference type="ChEBI" id="CHEBI:33019"/>
        <dbReference type="ChEBI" id="CHEBI:58045"/>
        <dbReference type="ChEBI" id="CHEBI:78442"/>
        <dbReference type="ChEBI" id="CHEBI:78528"/>
        <dbReference type="ChEBI" id="CHEBI:456215"/>
        <dbReference type="EC" id="6.1.1.5"/>
    </reaction>
</comment>
<dbReference type="SUPFAM" id="SSF47323">
    <property type="entry name" value="Anticodon-binding domain of a subclass of class I aminoacyl-tRNA synthetases"/>
    <property type="match status" value="1"/>
</dbReference>
<evidence type="ECO:0000256" key="9">
    <source>
        <dbReference type="ARBA" id="ARBA00025217"/>
    </source>
</evidence>
<dbReference type="PANTHER" id="PTHR42765:SF1">
    <property type="entry name" value="ISOLEUCINE--TRNA LIGASE, MITOCHONDRIAL"/>
    <property type="match status" value="1"/>
</dbReference>
<comment type="domain">
    <text evidence="11">IleRS has two distinct active sites: one for aminoacylation and one for editing. The misactivated valine is translocated from the active site to the editing site, which sterically excludes the correctly activated isoleucine. The single editing site contains two valyl binding pockets, one specific for each substrate (Val-AMP or Val-tRNA(Ile)).</text>
</comment>
<keyword evidence="6 11" id="KW-0067">ATP-binding</keyword>
<evidence type="ECO:0000313" key="15">
    <source>
        <dbReference type="Proteomes" id="UP000092884"/>
    </source>
</evidence>
<sequence length="911" mass="103475">MDYKDTMKLPKTDFPMRGNLPVNEPLVYQKWQEENCFALMQQKRQECEGFTLHDGPPYANGHLHIGHAVNKILKDMIIKVNYFQGKLPFYTPGWDCHGLPIEQQVEKKITKAKKDTLPKPEFRKMCRQWAEEFVGIQSQEFQALGVLGDFKRPYKTMDFAFETEIYKALCEVAKNKLLAQRYKPIYWSWAAESALAEAEVEYEEKTSDSVFVAFELNAESKKKLNLSKIALVIWTTTPWTLPANVAIALKPNTLYVLNAQGYLVAKELLASLEESGVLSGEILAELNSSDLEGLIATNPLNGCESLIILGDHVSTEDGTGCVHTATGHGEEDYRVGLKYGLPTLVPVDEKGCYNDLIISLSLLPKEFLGRNIFEAQNDVIALLGDSLLKHQQIRHSYPHCWRTHKPVIFRATTQWFILMDEPYFEGKTLREVALEEIQNIKFYPTSGENRLRSMIEGRPDWCISRQRDWGVPIAFFIHKTSGEVLLDDEVLRHIENIFAKEGCDAWWSKSNAELLPTTYQARADEFEKSLDILDVWFDSGSTWRAVLESDEYNAGNYPADLYLEGSDQHRGWFQSSLLLSCAINHKAPFKKVLTHGFCVDEKGRKQSKSLGNVVAPEALLKKFGSEIVRLWVASSDYQNDIRTSEAILAQVGETYRKIRNTLRFLLANVGECENLDYGTKLFEIDLWIYQVARKTFDAIWADFEEFDFVRGLGVLQNFLTNELSGIYLELCKDSLYCDSVENEGRKAKLAVMSYIAQELLACIAPILTYTADEAIRYASGAITDGGKVESVFDLKRPSHRFAGENKANFQELLEIKNAFEVALDHLKKEGKIKNSLEIEVVGEYDFAEMAQWLIVSSVAQVGNGEKLGGFEACGKSFELYRVNASKCPRCWQYLSLDEETLCKRCNEIVSH</sequence>
<comment type="subcellular location">
    <subcellularLocation>
        <location evidence="11">Cytoplasm</location>
    </subcellularLocation>
</comment>
<comment type="function">
    <text evidence="9 11">Catalyzes the attachment of isoleucine to tRNA(Ile). As IleRS can inadvertently accommodate and process structurally similar amino acids such as valine, to avoid such errors it has two additional distinct tRNA(Ile)-dependent editing activities. One activity is designated as 'pretransfer' editing and involves the hydrolysis of activated Val-AMP. The other activity is designated 'posttransfer' editing and involves deacylation of mischarged Val-tRNA(Ile).</text>
</comment>
<evidence type="ECO:0000256" key="3">
    <source>
        <dbReference type="ARBA" id="ARBA00022598"/>
    </source>
</evidence>
<dbReference type="GO" id="GO:0008270">
    <property type="term" value="F:zinc ion binding"/>
    <property type="evidence" value="ECO:0007669"/>
    <property type="project" value="UniProtKB-UniRule"/>
</dbReference>
<dbReference type="InterPro" id="IPR009008">
    <property type="entry name" value="Val/Leu/Ile-tRNA-synth_edit"/>
</dbReference>
<evidence type="ECO:0000256" key="8">
    <source>
        <dbReference type="ARBA" id="ARBA00023146"/>
    </source>
</evidence>
<dbReference type="PRINTS" id="PR00984">
    <property type="entry name" value="TRNASYNTHILE"/>
</dbReference>
<keyword evidence="2 11" id="KW-0963">Cytoplasm</keyword>
<evidence type="ECO:0000256" key="7">
    <source>
        <dbReference type="ARBA" id="ARBA00022917"/>
    </source>
</evidence>
<dbReference type="Pfam" id="PF00133">
    <property type="entry name" value="tRNA-synt_1"/>
    <property type="match status" value="1"/>
</dbReference>
<keyword evidence="4 11" id="KW-0547">Nucleotide-binding</keyword>
<dbReference type="AlphaFoldDB" id="A0A1B1U5Z0"/>
<feature type="domain" description="Aminoacyl-tRNA synthetase class Ia" evidence="12">
    <location>
        <begin position="27"/>
        <end position="643"/>
    </location>
</feature>
<evidence type="ECO:0000256" key="11">
    <source>
        <dbReference type="HAMAP-Rule" id="MF_02002"/>
    </source>
</evidence>
<evidence type="ECO:0000259" key="13">
    <source>
        <dbReference type="Pfam" id="PF08264"/>
    </source>
</evidence>
<dbReference type="InterPro" id="IPR013155">
    <property type="entry name" value="M/V/L/I-tRNA-synth_anticd-bd"/>
</dbReference>
<dbReference type="InterPro" id="IPR002300">
    <property type="entry name" value="aa-tRNA-synth_Ia"/>
</dbReference>
<proteinExistence type="inferred from homology"/>
<protein>
    <recommendedName>
        <fullName evidence="11">Isoleucine--tRNA ligase</fullName>
        <ecNumber evidence="11">6.1.1.5</ecNumber>
    </recommendedName>
    <alternativeName>
        <fullName evidence="11">Isoleucyl-tRNA synthetase</fullName>
        <shortName evidence="11">IleRS</shortName>
    </alternativeName>
</protein>
<dbReference type="InterPro" id="IPR001412">
    <property type="entry name" value="aa-tRNA-synth_I_CS"/>
</dbReference>
<dbReference type="Proteomes" id="UP000092884">
    <property type="component" value="Chromosome"/>
</dbReference>
<dbReference type="InterPro" id="IPR050081">
    <property type="entry name" value="Ile-tRNA_ligase"/>
</dbReference>
<name>A0A1B1U5Z0_9HELI</name>
<dbReference type="PANTHER" id="PTHR42765">
    <property type="entry name" value="SOLEUCYL-TRNA SYNTHETASE"/>
    <property type="match status" value="1"/>
</dbReference>
<feature type="domain" description="Methionyl/Valyl/Leucyl/Isoleucyl-tRNA synthetase anticodon-binding" evidence="13">
    <location>
        <begin position="685"/>
        <end position="840"/>
    </location>
</feature>
<gene>
    <name evidence="11" type="primary">ileS</name>
    <name evidence="14" type="ORF">BBW65_04850</name>
</gene>
<dbReference type="KEGG" id="het:BBW65_04850"/>
<keyword evidence="8 11" id="KW-0030">Aminoacyl-tRNA synthetase</keyword>
<evidence type="ECO:0000256" key="4">
    <source>
        <dbReference type="ARBA" id="ARBA00022741"/>
    </source>
</evidence>
<dbReference type="InterPro" id="IPR023585">
    <property type="entry name" value="Ile-tRNA-ligase_type1"/>
</dbReference>
<dbReference type="InterPro" id="IPR033708">
    <property type="entry name" value="Anticodon_Ile_BEm"/>
</dbReference>
<dbReference type="InterPro" id="IPR014729">
    <property type="entry name" value="Rossmann-like_a/b/a_fold"/>
</dbReference>
<dbReference type="Pfam" id="PF08264">
    <property type="entry name" value="Anticodon_1"/>
    <property type="match status" value="1"/>
</dbReference>
<feature type="binding site" evidence="11">
    <location>
        <position position="905"/>
    </location>
    <ligand>
        <name>Zn(2+)</name>
        <dbReference type="ChEBI" id="CHEBI:29105"/>
    </ligand>
</feature>
<dbReference type="NCBIfam" id="TIGR00392">
    <property type="entry name" value="ileS"/>
    <property type="match status" value="1"/>
</dbReference>
<dbReference type="InterPro" id="IPR002301">
    <property type="entry name" value="Ile-tRNA-ligase"/>
</dbReference>
<evidence type="ECO:0000256" key="2">
    <source>
        <dbReference type="ARBA" id="ARBA00022490"/>
    </source>
</evidence>
<dbReference type="Gene3D" id="1.10.730.20">
    <property type="match status" value="1"/>
</dbReference>
<keyword evidence="11" id="KW-0479">Metal-binding</keyword>
<feature type="binding site" evidence="11">
    <location>
        <position position="564"/>
    </location>
    <ligand>
        <name>L-isoleucyl-5'-AMP</name>
        <dbReference type="ChEBI" id="CHEBI:178002"/>
    </ligand>
</feature>
<dbReference type="GO" id="GO:0005829">
    <property type="term" value="C:cytosol"/>
    <property type="evidence" value="ECO:0007669"/>
    <property type="project" value="TreeGrafter"/>
</dbReference>
<comment type="subunit">
    <text evidence="11">Monomer.</text>
</comment>
<feature type="binding site" evidence="11">
    <location>
        <position position="608"/>
    </location>
    <ligand>
        <name>ATP</name>
        <dbReference type="ChEBI" id="CHEBI:30616"/>
    </ligand>
</feature>
<comment type="cofactor">
    <cofactor evidence="11">
        <name>Zn(2+)</name>
        <dbReference type="ChEBI" id="CHEBI:29105"/>
    </cofactor>
    <text evidence="11">Binds 1 zinc ion per subunit.</text>
</comment>
<dbReference type="GO" id="GO:0004822">
    <property type="term" value="F:isoleucine-tRNA ligase activity"/>
    <property type="evidence" value="ECO:0007669"/>
    <property type="project" value="UniProtKB-UniRule"/>
</dbReference>
<feature type="short sequence motif" description="'KMSKS' region" evidence="11">
    <location>
        <begin position="605"/>
        <end position="609"/>
    </location>
</feature>